<gene>
    <name evidence="3" type="ORF">SAMN05660649_03720</name>
</gene>
<dbReference type="PANTHER" id="PTHR45947:SF3">
    <property type="entry name" value="SULFOQUINOVOSYL TRANSFERASE SQD2"/>
    <property type="match status" value="1"/>
</dbReference>
<dbReference type="Pfam" id="PF00534">
    <property type="entry name" value="Glycos_transf_1"/>
    <property type="match status" value="1"/>
</dbReference>
<dbReference type="Gene3D" id="3.40.50.2000">
    <property type="entry name" value="Glycogen Phosphorylase B"/>
    <property type="match status" value="2"/>
</dbReference>
<dbReference type="EMBL" id="FOOX01000015">
    <property type="protein sequence ID" value="SFH06775.1"/>
    <property type="molecule type" value="Genomic_DNA"/>
</dbReference>
<keyword evidence="3" id="KW-0808">Transferase</keyword>
<dbReference type="GO" id="GO:0016757">
    <property type="term" value="F:glycosyltransferase activity"/>
    <property type="evidence" value="ECO:0007669"/>
    <property type="project" value="InterPro"/>
</dbReference>
<evidence type="ECO:0000259" key="2">
    <source>
        <dbReference type="Pfam" id="PF13439"/>
    </source>
</evidence>
<dbReference type="AlphaFoldDB" id="A0A1I2WZS9"/>
<dbReference type="InterPro" id="IPR028098">
    <property type="entry name" value="Glyco_trans_4-like_N"/>
</dbReference>
<keyword evidence="4" id="KW-1185">Reference proteome</keyword>
<evidence type="ECO:0000313" key="4">
    <source>
        <dbReference type="Proteomes" id="UP000199337"/>
    </source>
</evidence>
<protein>
    <submittedName>
        <fullName evidence="3">Glycosyltransferase involved in cell wall bisynthesis</fullName>
    </submittedName>
</protein>
<proteinExistence type="predicted"/>
<dbReference type="InterPro" id="IPR001296">
    <property type="entry name" value="Glyco_trans_1"/>
</dbReference>
<accession>A0A1I2WZS9</accession>
<name>A0A1I2WZS9_9FIRM</name>
<sequence length="379" mass="42134">MMDQKILYCASTASHILNFHLPYLQFFKEQGWRVDVAVAGAAEIPYADHVLELPIKKNLFAIGNLRAVSAIKRLIIENRYDVISTHTALAGALVRLAAMLAGKRHYGKVVHTSHGYFFNEEGRISELPYLLVEQMLAPVTDVLMVMNSVDHNLAERYKLGKKITFIPGMGVDLSKFSGVSDEEKKKLKIAAGYEENDFLIVYAAEMSKRKNQGELIRAFALAAAGEPSLRLLLAGDGVLKAQYEKMVQRYGLNDRICFLGHVSDMASLYRICDLAVSTSRSEGLPFNVMEAMACGLPVVASRIKGHSDLLGGLQNCFLYNLGEEKALADMLLALCHNGILREKIGDENGIMIRHYGLEVVRLTVLNRYRETMAGFKMKG</sequence>
<feature type="domain" description="Glycosyltransferase subfamily 4-like N-terminal" evidence="2">
    <location>
        <begin position="27"/>
        <end position="173"/>
    </location>
</feature>
<dbReference type="Proteomes" id="UP000199337">
    <property type="component" value="Unassembled WGS sequence"/>
</dbReference>
<dbReference type="PANTHER" id="PTHR45947">
    <property type="entry name" value="SULFOQUINOVOSYL TRANSFERASE SQD2"/>
    <property type="match status" value="1"/>
</dbReference>
<evidence type="ECO:0000313" key="3">
    <source>
        <dbReference type="EMBL" id="SFH06775.1"/>
    </source>
</evidence>
<reference evidence="4" key="1">
    <citation type="submission" date="2016-10" db="EMBL/GenBank/DDBJ databases">
        <authorList>
            <person name="Varghese N."/>
            <person name="Submissions S."/>
        </authorList>
    </citation>
    <scope>NUCLEOTIDE SEQUENCE [LARGE SCALE GENOMIC DNA]</scope>
    <source>
        <strain evidence="4">DSM 17038</strain>
    </source>
</reference>
<dbReference type="SUPFAM" id="SSF53756">
    <property type="entry name" value="UDP-Glycosyltransferase/glycogen phosphorylase"/>
    <property type="match status" value="1"/>
</dbReference>
<feature type="domain" description="Glycosyl transferase family 1" evidence="1">
    <location>
        <begin position="190"/>
        <end position="346"/>
    </location>
</feature>
<organism evidence="3 4">
    <name type="scientific">Desulfotruncus arcticus DSM 17038</name>
    <dbReference type="NCBI Taxonomy" id="1121424"/>
    <lineage>
        <taxon>Bacteria</taxon>
        <taxon>Bacillati</taxon>
        <taxon>Bacillota</taxon>
        <taxon>Clostridia</taxon>
        <taxon>Eubacteriales</taxon>
        <taxon>Desulfallaceae</taxon>
        <taxon>Desulfotruncus</taxon>
    </lineage>
</organism>
<dbReference type="InterPro" id="IPR050194">
    <property type="entry name" value="Glycosyltransferase_grp1"/>
</dbReference>
<dbReference type="Pfam" id="PF13439">
    <property type="entry name" value="Glyco_transf_4"/>
    <property type="match status" value="1"/>
</dbReference>
<dbReference type="STRING" id="341036.SAMN05660649_03720"/>
<evidence type="ECO:0000259" key="1">
    <source>
        <dbReference type="Pfam" id="PF00534"/>
    </source>
</evidence>
<dbReference type="RefSeq" id="WP_238456538.1">
    <property type="nucleotide sequence ID" value="NZ_FOOX01000015.1"/>
</dbReference>